<comment type="caution">
    <text evidence="3">The sequence shown here is derived from an EMBL/GenBank/DDBJ whole genome shotgun (WGS) entry which is preliminary data.</text>
</comment>
<keyword evidence="1" id="KW-0812">Transmembrane</keyword>
<dbReference type="PANTHER" id="PTHR33121:SF79">
    <property type="entry name" value="CYCLIC DI-GMP PHOSPHODIESTERASE PDED-RELATED"/>
    <property type="match status" value="1"/>
</dbReference>
<feature type="transmembrane region" description="Helical" evidence="1">
    <location>
        <begin position="328"/>
        <end position="347"/>
    </location>
</feature>
<dbReference type="InterPro" id="IPR001633">
    <property type="entry name" value="EAL_dom"/>
</dbReference>
<feature type="transmembrane region" description="Helical" evidence="1">
    <location>
        <begin position="301"/>
        <end position="322"/>
    </location>
</feature>
<reference evidence="3 4" key="1">
    <citation type="submission" date="2021-07" db="EMBL/GenBank/DDBJ databases">
        <title>The draft genome sequence of Sphingomicrobium sp. B8.</title>
        <authorList>
            <person name="Mu L."/>
        </authorList>
    </citation>
    <scope>NUCLEOTIDE SEQUENCE [LARGE SCALE GENOMIC DNA]</scope>
    <source>
        <strain evidence="3 4">B8</strain>
    </source>
</reference>
<dbReference type="RefSeq" id="WP_218633308.1">
    <property type="nucleotide sequence ID" value="NZ_JAHVAH010000001.1"/>
</dbReference>
<dbReference type="CDD" id="cd01948">
    <property type="entry name" value="EAL"/>
    <property type="match status" value="1"/>
</dbReference>
<dbReference type="InterPro" id="IPR007890">
    <property type="entry name" value="CHASE2"/>
</dbReference>
<dbReference type="InterPro" id="IPR050706">
    <property type="entry name" value="Cyclic-di-GMP_PDE-like"/>
</dbReference>
<keyword evidence="1" id="KW-1133">Transmembrane helix</keyword>
<dbReference type="Pfam" id="PF00563">
    <property type="entry name" value="EAL"/>
    <property type="match status" value="1"/>
</dbReference>
<dbReference type="PROSITE" id="PS50883">
    <property type="entry name" value="EAL"/>
    <property type="match status" value="1"/>
</dbReference>
<protein>
    <submittedName>
        <fullName evidence="3">EAL domain-containing protein</fullName>
    </submittedName>
</protein>
<proteinExistence type="predicted"/>
<evidence type="ECO:0000313" key="4">
    <source>
        <dbReference type="Proteomes" id="UP000698028"/>
    </source>
</evidence>
<dbReference type="EMBL" id="JAHVAH010000001">
    <property type="protein sequence ID" value="MBW0145402.1"/>
    <property type="molecule type" value="Genomic_DNA"/>
</dbReference>
<name>A0ABS6V8E7_9SPHN</name>
<keyword evidence="1" id="KW-0472">Membrane</keyword>
<evidence type="ECO:0000313" key="3">
    <source>
        <dbReference type="EMBL" id="MBW0145402.1"/>
    </source>
</evidence>
<dbReference type="Proteomes" id="UP000698028">
    <property type="component" value="Unassembled WGS sequence"/>
</dbReference>
<dbReference type="SMART" id="SM00052">
    <property type="entry name" value="EAL"/>
    <property type="match status" value="1"/>
</dbReference>
<dbReference type="SMART" id="SM01080">
    <property type="entry name" value="CHASE2"/>
    <property type="match status" value="1"/>
</dbReference>
<dbReference type="PANTHER" id="PTHR33121">
    <property type="entry name" value="CYCLIC DI-GMP PHOSPHODIESTERASE PDEF"/>
    <property type="match status" value="1"/>
</dbReference>
<evidence type="ECO:0000259" key="2">
    <source>
        <dbReference type="PROSITE" id="PS50883"/>
    </source>
</evidence>
<organism evidence="3 4">
    <name type="scientific">Sphingomicrobium clamense</name>
    <dbReference type="NCBI Taxonomy" id="2851013"/>
    <lineage>
        <taxon>Bacteria</taxon>
        <taxon>Pseudomonadati</taxon>
        <taxon>Pseudomonadota</taxon>
        <taxon>Alphaproteobacteria</taxon>
        <taxon>Sphingomonadales</taxon>
        <taxon>Sphingomonadaceae</taxon>
        <taxon>Sphingomicrobium</taxon>
    </lineage>
</organism>
<sequence length="770" mass="84018">MDRFAKLSRLPLVKVMLLAAVVIALWAMTIFTSFEHWLQDARSSLIDRQPTNDVVIVEIDSRSISELDQWPWPRSHHAKLVDRLTAAGASTIAFDIDFSSPSYQGDVEFAAAIEKSGKVVLPIFYSHALGGDGNDIDTVNRPLDDFSMAWVGAVNIYPDTSGTVRDYPAAIHIDGQVTPSLATVLAANSAWSDLTFSPDWSINPWAIPRYAFVDVIEERVPANVFLDKRVIVGSAAVELGDRYAVPVHGIIPGVFVQALAADSLMQGRAMAKTGWAVTVLGILLIALCFRPRKVARPARYALAAAATLLALLVGPLAIQASIPLLIDSAPWIVMLISCAVAQFVLLVRQNMYERARSDAESGLPNRLAFEEALDGEPNVSVVIVASIHRFADIREGMGMAASSEAVVKTASRLSERLGVQVHRIAPDLIAWLDPAATTVAAEKRIRIAMAIFRNAVRTSEGLVDVQLSFGVDADMATPSVSRIEHALAAAESARREGLLFAVKGSPRRELRRQLGLMSELRSALHEGRVSLAYQPKFSLSDDRIVSVEALVRWKGADGQNIPPDHFIPLAETTGMVTEVTLFALRETAAQLVTWQQFGHALHASVNISPVDLAESEFVSNVEAILEEERLDSSVLTLEITESAFIRSPAQTIASLKRLRELGLRLSIDDYGTGLSTLSYLQQMPVQELKIDRCFIEGLSKMSSDQVLVRSTIEMAHELGLTVVAEGVEDKETLELLRRLGCDQVQGYLIGRPMTAGEIMKICGACRKFVA</sequence>
<dbReference type="Pfam" id="PF05226">
    <property type="entry name" value="CHASE2"/>
    <property type="match status" value="1"/>
</dbReference>
<accession>A0ABS6V8E7</accession>
<keyword evidence="4" id="KW-1185">Reference proteome</keyword>
<feature type="transmembrane region" description="Helical" evidence="1">
    <location>
        <begin position="12"/>
        <end position="34"/>
    </location>
</feature>
<feature type="transmembrane region" description="Helical" evidence="1">
    <location>
        <begin position="273"/>
        <end position="289"/>
    </location>
</feature>
<feature type="domain" description="EAL" evidence="2">
    <location>
        <begin position="513"/>
        <end position="766"/>
    </location>
</feature>
<gene>
    <name evidence="3" type="ORF">KTQ36_08855</name>
</gene>
<evidence type="ECO:0000256" key="1">
    <source>
        <dbReference type="SAM" id="Phobius"/>
    </source>
</evidence>